<evidence type="ECO:0000259" key="6">
    <source>
        <dbReference type="Pfam" id="PF17137"/>
    </source>
</evidence>
<evidence type="ECO:0000259" key="7">
    <source>
        <dbReference type="Pfam" id="PF21365"/>
    </source>
</evidence>
<gene>
    <name evidence="8" type="ORF">J3R75_002798</name>
</gene>
<comment type="caution">
    <text evidence="8">The sequence shown here is derived from an EMBL/GenBank/DDBJ whole genome shotgun (WGS) entry which is preliminary data.</text>
</comment>
<evidence type="ECO:0000313" key="8">
    <source>
        <dbReference type="EMBL" id="MDQ0290691.1"/>
    </source>
</evidence>
<dbReference type="Gene3D" id="2.60.40.1760">
    <property type="entry name" value="glycosyl hydrolase (family 31)"/>
    <property type="match status" value="1"/>
</dbReference>
<dbReference type="GO" id="GO:0030246">
    <property type="term" value="F:carbohydrate binding"/>
    <property type="evidence" value="ECO:0007669"/>
    <property type="project" value="InterPro"/>
</dbReference>
<organism evidence="8 9">
    <name type="scientific">Oligosphaera ethanolica</name>
    <dbReference type="NCBI Taxonomy" id="760260"/>
    <lineage>
        <taxon>Bacteria</taxon>
        <taxon>Pseudomonadati</taxon>
        <taxon>Lentisphaerota</taxon>
        <taxon>Oligosphaeria</taxon>
        <taxon>Oligosphaerales</taxon>
        <taxon>Oligosphaeraceae</taxon>
        <taxon>Oligosphaera</taxon>
    </lineage>
</organism>
<dbReference type="InterPro" id="IPR048395">
    <property type="entry name" value="Glyco_hydro_31_C"/>
</dbReference>
<dbReference type="InterPro" id="IPR000322">
    <property type="entry name" value="Glyco_hydro_31_TIM"/>
</dbReference>
<feature type="domain" description="Glycosyl hydrolase family 31 C-terminal" evidence="7">
    <location>
        <begin position="571"/>
        <end position="652"/>
    </location>
</feature>
<reference evidence="8" key="1">
    <citation type="submission" date="2023-07" db="EMBL/GenBank/DDBJ databases">
        <title>Genomic Encyclopedia of Type Strains, Phase IV (KMG-IV): sequencing the most valuable type-strain genomes for metagenomic binning, comparative biology and taxonomic classification.</title>
        <authorList>
            <person name="Goeker M."/>
        </authorList>
    </citation>
    <scope>NUCLEOTIDE SEQUENCE</scope>
    <source>
        <strain evidence="8">DSM 24202</strain>
    </source>
</reference>
<dbReference type="SUPFAM" id="SSF51445">
    <property type="entry name" value="(Trans)glycosidases"/>
    <property type="match status" value="1"/>
</dbReference>
<dbReference type="Pfam" id="PF17137">
    <property type="entry name" value="DUF5110"/>
    <property type="match status" value="1"/>
</dbReference>
<dbReference type="PANTHER" id="PTHR43863">
    <property type="entry name" value="HYDROLASE, PUTATIVE (AFU_ORTHOLOGUE AFUA_1G03140)-RELATED"/>
    <property type="match status" value="1"/>
</dbReference>
<dbReference type="Pfam" id="PF13802">
    <property type="entry name" value="Gal_mutarotas_2"/>
    <property type="match status" value="1"/>
</dbReference>
<sequence>MTTKDKNAGRVTQLPDDRPVGPQSRVFKLGNGLALRVDVLKANVFRLRYSVNGRWTESALNRYGILKDDFAPAPFTCADGAGGGTAVLRTEAGELAVVLADGRVSFRDAGGATLTTQSDAPQVGRGYTLSFDLCADERLYGLGDASRENIMRRGGAYALWVENVKCYIPIPVVLSSCGWGLMINSTWRQAVDVGKTHSERLLFTAPQSNTDYYLFAGADYAALLDTYTELSGRPALLPIWAYALTYVCNEHVDNFRMMDDAMAFRREGIPCDVLGLEPGWMSKYYDYSTEKAWDPGRFPIPKWAAKGPSTVMGALDRQDFKLSLWLCTDYDFSVHEEQCIAGVQPPLRPDELAPLPGDDDDFEKDEHFQQPKAGDAGAGTDGAAAPAASAAELEPWIEHLKKFMDQGARAFKLDGWRQVLEHPERDWGNGMSDEQMHNLYPLIYDKQMARGVEAHTGRRAMVYSASGFAGVQQFVASWAGDTGGGPKPLLSMLNLGFSGHSNHSCDMDVFTRDGIHFGFLQTWAQLNNWAYWRQPWFLTAADKAMFKDYARLRYALLPYLYSSAYQAALTGWPVMRAMAMVCPDDPGVDEARTQYMLGDFFLVTAFAEEVVLPAGLWVDFWTGETLRGPQRLPARHPDNRGGCLYVKAGAIIPTWPVQQSVNQGWHEDLGLMVFPGEGESAFTLYEDDGQSTDYRQGHFAQTRFSCNGRADGAEIAIASRQGKFAGMAAERTLTLRVRCPRRPGRICVDSAVVTRWQWDVDKRDAVVVIAGQASDAHRVVVDWG</sequence>
<dbReference type="Pfam" id="PF01055">
    <property type="entry name" value="Glyco_hydro_31_2nd"/>
    <property type="match status" value="1"/>
</dbReference>
<dbReference type="Gene3D" id="3.20.20.80">
    <property type="entry name" value="Glycosidases"/>
    <property type="match status" value="1"/>
</dbReference>
<dbReference type="InterPro" id="IPR051816">
    <property type="entry name" value="Glycosyl_Hydrolase_31"/>
</dbReference>
<dbReference type="InterPro" id="IPR017853">
    <property type="entry name" value="GH"/>
</dbReference>
<comment type="similarity">
    <text evidence="1 2">Belongs to the glycosyl hydrolase 31 family.</text>
</comment>
<accession>A0AAE3VI38</accession>
<dbReference type="Gene3D" id="2.60.40.1180">
    <property type="entry name" value="Golgi alpha-mannosidase II"/>
    <property type="match status" value="2"/>
</dbReference>
<dbReference type="Pfam" id="PF21365">
    <property type="entry name" value="Glyco_hydro_31_3rd"/>
    <property type="match status" value="1"/>
</dbReference>
<keyword evidence="2 8" id="KW-0378">Hydrolase</keyword>
<evidence type="ECO:0000256" key="3">
    <source>
        <dbReference type="SAM" id="MobiDB-lite"/>
    </source>
</evidence>
<dbReference type="SUPFAM" id="SSF74650">
    <property type="entry name" value="Galactose mutarotase-like"/>
    <property type="match status" value="1"/>
</dbReference>
<evidence type="ECO:0000313" key="9">
    <source>
        <dbReference type="Proteomes" id="UP001238163"/>
    </source>
</evidence>
<dbReference type="InterPro" id="IPR033403">
    <property type="entry name" value="DUF5110"/>
</dbReference>
<evidence type="ECO:0000256" key="2">
    <source>
        <dbReference type="RuleBase" id="RU361185"/>
    </source>
</evidence>
<dbReference type="RefSeq" id="WP_307262430.1">
    <property type="nucleotide sequence ID" value="NZ_JAUSVL010000001.1"/>
</dbReference>
<dbReference type="InterPro" id="IPR025887">
    <property type="entry name" value="Glyco_hydro_31_N_dom"/>
</dbReference>
<protein>
    <submittedName>
        <fullName evidence="8">Alpha-glucosidase (Family GH31 glycosyl hydrolase)</fullName>
    </submittedName>
</protein>
<dbReference type="InterPro" id="IPR013780">
    <property type="entry name" value="Glyco_hydro_b"/>
</dbReference>
<dbReference type="EMBL" id="JAUSVL010000001">
    <property type="protein sequence ID" value="MDQ0290691.1"/>
    <property type="molecule type" value="Genomic_DNA"/>
</dbReference>
<dbReference type="PANTHER" id="PTHR43863:SF2">
    <property type="entry name" value="MALTASE-GLUCOAMYLASE"/>
    <property type="match status" value="1"/>
</dbReference>
<dbReference type="CDD" id="cd14752">
    <property type="entry name" value="GH31_N"/>
    <property type="match status" value="1"/>
</dbReference>
<dbReference type="SUPFAM" id="SSF51011">
    <property type="entry name" value="Glycosyl hydrolase domain"/>
    <property type="match status" value="1"/>
</dbReference>
<feature type="domain" description="Glycoside hydrolase family 31 TIM barrel" evidence="4">
    <location>
        <begin position="234"/>
        <end position="562"/>
    </location>
</feature>
<evidence type="ECO:0000259" key="5">
    <source>
        <dbReference type="Pfam" id="PF13802"/>
    </source>
</evidence>
<keyword evidence="9" id="KW-1185">Reference proteome</keyword>
<evidence type="ECO:0000256" key="1">
    <source>
        <dbReference type="ARBA" id="ARBA00007806"/>
    </source>
</evidence>
<name>A0AAE3VI38_9BACT</name>
<dbReference type="Proteomes" id="UP001238163">
    <property type="component" value="Unassembled WGS sequence"/>
</dbReference>
<evidence type="ECO:0000259" key="4">
    <source>
        <dbReference type="Pfam" id="PF01055"/>
    </source>
</evidence>
<feature type="region of interest" description="Disordered" evidence="3">
    <location>
        <begin position="1"/>
        <end position="22"/>
    </location>
</feature>
<dbReference type="GO" id="GO:0005975">
    <property type="term" value="P:carbohydrate metabolic process"/>
    <property type="evidence" value="ECO:0007669"/>
    <property type="project" value="InterPro"/>
</dbReference>
<keyword evidence="2" id="KW-0326">Glycosidase</keyword>
<feature type="domain" description="Glycoside hydrolase family 31 N-terminal" evidence="5">
    <location>
        <begin position="35"/>
        <end position="192"/>
    </location>
</feature>
<feature type="domain" description="DUF5110" evidence="6">
    <location>
        <begin position="669"/>
        <end position="738"/>
    </location>
</feature>
<dbReference type="InterPro" id="IPR011013">
    <property type="entry name" value="Gal_mutarotase_sf_dom"/>
</dbReference>
<feature type="region of interest" description="Disordered" evidence="3">
    <location>
        <begin position="345"/>
        <end position="387"/>
    </location>
</feature>
<dbReference type="AlphaFoldDB" id="A0AAE3VI38"/>
<proteinExistence type="inferred from homology"/>
<dbReference type="GO" id="GO:0004553">
    <property type="term" value="F:hydrolase activity, hydrolyzing O-glycosyl compounds"/>
    <property type="evidence" value="ECO:0007669"/>
    <property type="project" value="InterPro"/>
</dbReference>